<feature type="binding site" evidence="4">
    <location>
        <position position="97"/>
    </location>
    <ligand>
        <name>AMP</name>
        <dbReference type="ChEBI" id="CHEBI:456215"/>
    </ligand>
</feature>
<feature type="binding site" evidence="4">
    <location>
        <position position="220"/>
    </location>
    <ligand>
        <name>AMP</name>
        <dbReference type="ChEBI" id="CHEBI:456215"/>
    </ligand>
</feature>
<feature type="active site" description="Proton donor" evidence="3">
    <location>
        <position position="55"/>
    </location>
</feature>
<dbReference type="SUPFAM" id="SSF109604">
    <property type="entry name" value="HD-domain/PDEase-like"/>
    <property type="match status" value="1"/>
</dbReference>
<feature type="binding site" evidence="4">
    <location>
        <begin position="55"/>
        <end position="59"/>
    </location>
    <ligand>
        <name>AMP</name>
        <dbReference type="ChEBI" id="CHEBI:456215"/>
    </ligand>
</feature>
<dbReference type="AlphaFoldDB" id="A0A7R9ZWQ3"/>
<gene>
    <name evidence="8" type="ORF">PBAH0796_LOCUS1948</name>
</gene>
<keyword evidence="2" id="KW-0378">Hydrolase</keyword>
<feature type="region of interest" description="Disordered" evidence="6">
    <location>
        <begin position="365"/>
        <end position="410"/>
    </location>
</feature>
<feature type="binding site" evidence="5">
    <location>
        <position position="220"/>
    </location>
    <ligand>
        <name>Zn(2+)</name>
        <dbReference type="ChEBI" id="CHEBI:29105"/>
        <label>1</label>
    </ligand>
</feature>
<evidence type="ECO:0000256" key="1">
    <source>
        <dbReference type="ARBA" id="ARBA00022723"/>
    </source>
</evidence>
<feature type="domain" description="PDEase" evidence="7">
    <location>
        <begin position="1"/>
        <end position="317"/>
    </location>
</feature>
<accession>A0A7R9ZWQ3</accession>
<dbReference type="PROSITE" id="PS00126">
    <property type="entry name" value="PDEASE_I_1"/>
    <property type="match status" value="1"/>
</dbReference>
<dbReference type="PROSITE" id="PS51845">
    <property type="entry name" value="PDEASE_I_2"/>
    <property type="match status" value="1"/>
</dbReference>
<protein>
    <recommendedName>
        <fullName evidence="7">PDEase domain-containing protein</fullName>
    </recommendedName>
</protein>
<dbReference type="Gene3D" id="1.10.1300.10">
    <property type="entry name" value="3'5'-cyclic nucleotide phosphodiesterase, catalytic domain"/>
    <property type="match status" value="1"/>
</dbReference>
<dbReference type="InterPro" id="IPR003607">
    <property type="entry name" value="HD/PDEase_dom"/>
</dbReference>
<feature type="binding site" evidence="4">
    <location>
        <position position="271"/>
    </location>
    <ligand>
        <name>AMP</name>
        <dbReference type="ChEBI" id="CHEBI:456215"/>
    </ligand>
</feature>
<evidence type="ECO:0000256" key="3">
    <source>
        <dbReference type="PIRSR" id="PIRSR623088-1"/>
    </source>
</evidence>
<reference evidence="8" key="1">
    <citation type="submission" date="2021-01" db="EMBL/GenBank/DDBJ databases">
        <authorList>
            <person name="Corre E."/>
            <person name="Pelletier E."/>
            <person name="Niang G."/>
            <person name="Scheremetjew M."/>
            <person name="Finn R."/>
            <person name="Kale V."/>
            <person name="Holt S."/>
            <person name="Cochrane G."/>
            <person name="Meng A."/>
            <person name="Brown T."/>
            <person name="Cohen L."/>
        </authorList>
    </citation>
    <scope>NUCLEOTIDE SEQUENCE</scope>
    <source>
        <strain evidence="8">Pbaha01</strain>
    </source>
</reference>
<evidence type="ECO:0000313" key="8">
    <source>
        <dbReference type="EMBL" id="CAD8346210.1"/>
    </source>
</evidence>
<dbReference type="Pfam" id="PF00233">
    <property type="entry name" value="PDEase_I"/>
    <property type="match status" value="1"/>
</dbReference>
<feature type="binding site" evidence="5">
    <location>
        <position position="59"/>
    </location>
    <ligand>
        <name>Zn(2+)</name>
        <dbReference type="ChEBI" id="CHEBI:29105"/>
        <label>1</label>
    </ligand>
</feature>
<evidence type="ECO:0000259" key="7">
    <source>
        <dbReference type="PROSITE" id="PS51845"/>
    </source>
</evidence>
<evidence type="ECO:0000256" key="4">
    <source>
        <dbReference type="PIRSR" id="PIRSR623088-2"/>
    </source>
</evidence>
<dbReference type="GO" id="GO:0007165">
    <property type="term" value="P:signal transduction"/>
    <property type="evidence" value="ECO:0007669"/>
    <property type="project" value="InterPro"/>
</dbReference>
<dbReference type="EMBL" id="HBEG01003340">
    <property type="protein sequence ID" value="CAD8346210.1"/>
    <property type="molecule type" value="Transcribed_RNA"/>
</dbReference>
<name>A0A7R9ZWQ3_9DINO</name>
<dbReference type="InterPro" id="IPR023088">
    <property type="entry name" value="PDEase"/>
</dbReference>
<dbReference type="PRINTS" id="PR00387">
    <property type="entry name" value="PDIESTERASE1"/>
</dbReference>
<dbReference type="InterPro" id="IPR036971">
    <property type="entry name" value="PDEase_catalytic_dom_sf"/>
</dbReference>
<proteinExistence type="predicted"/>
<dbReference type="CDD" id="cd00077">
    <property type="entry name" value="HDc"/>
    <property type="match status" value="1"/>
</dbReference>
<organism evidence="8">
    <name type="scientific">Pyrodinium bahamense</name>
    <dbReference type="NCBI Taxonomy" id="73915"/>
    <lineage>
        <taxon>Eukaryota</taxon>
        <taxon>Sar</taxon>
        <taxon>Alveolata</taxon>
        <taxon>Dinophyceae</taxon>
        <taxon>Gonyaulacales</taxon>
        <taxon>Pyrocystaceae</taxon>
        <taxon>Pyrodinium</taxon>
    </lineage>
</organism>
<feature type="binding site" evidence="5">
    <location>
        <position position="96"/>
    </location>
    <ligand>
        <name>Zn(2+)</name>
        <dbReference type="ChEBI" id="CHEBI:29105"/>
        <label>1</label>
    </ligand>
</feature>
<evidence type="ECO:0000256" key="6">
    <source>
        <dbReference type="SAM" id="MobiDB-lite"/>
    </source>
</evidence>
<evidence type="ECO:0000256" key="5">
    <source>
        <dbReference type="PIRSR" id="PIRSR623088-3"/>
    </source>
</evidence>
<sequence length="410" mass="45705">MDVFLISERSSRCPLSTLGRAAVLPLIDTLGLDPAKAGAFLESIEERYNPEVAYHNSTHAADVLNNLLYFLRLLAEPLHSFEPMEKLTGLLVAGAHDVGHPGRANRYHTAAQSPLALLFNDQSVLENMHCAIMFAVLRVEASNLLEGLDLGVQAAFRNLAIQMILNTDLAKHVKAVSAFRQEFLDLDRNFTRQVSTSTTDGKSNQSKRKDLLSFLLKCSDVGGSAKHFSLHVNWTMRIFCEFYDQGDAESALGLPCSPFCNRTEVCLHDCQHGFFAFVVAPMFNALSDYLHSQRLQFEVINQMERNHEFWRTLDDDVERKVDHGNPLANVPLLTLVHRQQQLSINTNLDMEDSCSFTGHGASPTLEPRFSNSSFGSEPWGSKTAQPPKPSTSLRKELQRIVEGKSSTSVD</sequence>
<feature type="compositionally biased region" description="Basic and acidic residues" evidence="6">
    <location>
        <begin position="393"/>
        <end position="402"/>
    </location>
</feature>
<evidence type="ECO:0000256" key="2">
    <source>
        <dbReference type="ARBA" id="ARBA00022801"/>
    </source>
</evidence>
<feature type="binding site" evidence="5">
    <location>
        <position position="97"/>
    </location>
    <ligand>
        <name>Zn(2+)</name>
        <dbReference type="ChEBI" id="CHEBI:29105"/>
        <label>1</label>
    </ligand>
</feature>
<dbReference type="GO" id="GO:0046872">
    <property type="term" value="F:metal ion binding"/>
    <property type="evidence" value="ECO:0007669"/>
    <property type="project" value="UniProtKB-KW"/>
</dbReference>
<dbReference type="GO" id="GO:0004114">
    <property type="term" value="F:3',5'-cyclic-nucleotide phosphodiesterase activity"/>
    <property type="evidence" value="ECO:0007669"/>
    <property type="project" value="InterPro"/>
</dbReference>
<feature type="binding site" evidence="5">
    <location>
        <position position="97"/>
    </location>
    <ligand>
        <name>Zn(2+)</name>
        <dbReference type="ChEBI" id="CHEBI:29105"/>
        <label>2</label>
    </ligand>
</feature>
<dbReference type="PANTHER" id="PTHR11347">
    <property type="entry name" value="CYCLIC NUCLEOTIDE PHOSPHODIESTERASE"/>
    <property type="match status" value="1"/>
</dbReference>
<keyword evidence="1 5" id="KW-0479">Metal-binding</keyword>
<dbReference type="InterPro" id="IPR023174">
    <property type="entry name" value="PDEase_CS"/>
</dbReference>
<dbReference type="InterPro" id="IPR002073">
    <property type="entry name" value="PDEase_catalytic_dom"/>
</dbReference>